<evidence type="ECO:0000259" key="8">
    <source>
        <dbReference type="SMART" id="SM00727"/>
    </source>
</evidence>
<evidence type="ECO:0000256" key="7">
    <source>
        <dbReference type="SAM" id="MobiDB-lite"/>
    </source>
</evidence>
<dbReference type="Pfam" id="PF13432">
    <property type="entry name" value="TPR_16"/>
    <property type="match status" value="1"/>
</dbReference>
<dbReference type="InterPro" id="IPR011990">
    <property type="entry name" value="TPR-like_helical_dom_sf"/>
</dbReference>
<evidence type="ECO:0000313" key="9">
    <source>
        <dbReference type="EMBL" id="KAG2660197.1"/>
    </source>
</evidence>
<feature type="domain" description="STI1" evidence="8">
    <location>
        <begin position="147"/>
        <end position="186"/>
    </location>
</feature>
<keyword evidence="3" id="KW-0677">Repeat</keyword>
<dbReference type="Proteomes" id="UP000823388">
    <property type="component" value="Chromosome 1K"/>
</dbReference>
<dbReference type="PANTHER" id="PTHR22904">
    <property type="entry name" value="TPR REPEAT CONTAINING PROTEIN"/>
    <property type="match status" value="1"/>
</dbReference>
<feature type="repeat" description="TPR" evidence="6">
    <location>
        <begin position="458"/>
        <end position="491"/>
    </location>
</feature>
<evidence type="ECO:0000256" key="5">
    <source>
        <dbReference type="ARBA" id="ARBA00023186"/>
    </source>
</evidence>
<proteinExistence type="predicted"/>
<dbReference type="Pfam" id="PF00515">
    <property type="entry name" value="TPR_1"/>
    <property type="match status" value="1"/>
</dbReference>
<comment type="caution">
    <text evidence="9">The sequence shown here is derived from an EMBL/GenBank/DDBJ whole genome shotgun (WGS) entry which is preliminary data.</text>
</comment>
<feature type="repeat" description="TPR" evidence="6">
    <location>
        <begin position="390"/>
        <end position="423"/>
    </location>
</feature>
<feature type="repeat" description="TPR" evidence="6">
    <location>
        <begin position="251"/>
        <end position="284"/>
    </location>
</feature>
<dbReference type="FunFam" id="1.25.40.10:FF:000102">
    <property type="entry name" value="hsp70-Hsp90 organizing protein 3-like"/>
    <property type="match status" value="1"/>
</dbReference>
<dbReference type="SUPFAM" id="SSF48452">
    <property type="entry name" value="TPR-like"/>
    <property type="match status" value="1"/>
</dbReference>
<feature type="region of interest" description="Disordered" evidence="7">
    <location>
        <begin position="197"/>
        <end position="260"/>
    </location>
</feature>
<name>A0A8T0XL44_PANVG</name>
<keyword evidence="2" id="KW-0963">Cytoplasm</keyword>
<feature type="compositionally biased region" description="Basic and acidic residues" evidence="7">
    <location>
        <begin position="241"/>
        <end position="260"/>
    </location>
</feature>
<gene>
    <name evidence="9" type="ORF">PVAP13_1KG412500</name>
</gene>
<feature type="repeat" description="TPR" evidence="6">
    <location>
        <begin position="424"/>
        <end position="457"/>
    </location>
</feature>
<dbReference type="Pfam" id="PF07719">
    <property type="entry name" value="TPR_2"/>
    <property type="match status" value="1"/>
</dbReference>
<dbReference type="GO" id="GO:0051879">
    <property type="term" value="F:Hsp90 protein binding"/>
    <property type="evidence" value="ECO:0007669"/>
    <property type="project" value="TreeGrafter"/>
</dbReference>
<dbReference type="FunFam" id="1.25.40.10:FF:000020">
    <property type="entry name" value="Stress-induced phosphoprotein 1"/>
    <property type="match status" value="1"/>
</dbReference>
<dbReference type="FunFam" id="1.25.40.10:FF:000010">
    <property type="entry name" value="Stress-induced phosphoprotein 1"/>
    <property type="match status" value="1"/>
</dbReference>
<evidence type="ECO:0000256" key="1">
    <source>
        <dbReference type="ARBA" id="ARBA00004496"/>
    </source>
</evidence>
<dbReference type="Pfam" id="PF17830">
    <property type="entry name" value="STI1-HOP_DP"/>
    <property type="match status" value="1"/>
</dbReference>
<keyword evidence="5" id="KW-0143">Chaperone</keyword>
<protein>
    <recommendedName>
        <fullName evidence="8">STI1 domain-containing protein</fullName>
    </recommendedName>
</protein>
<feature type="repeat" description="TPR" evidence="6">
    <location>
        <begin position="70"/>
        <end position="103"/>
    </location>
</feature>
<feature type="repeat" description="TPR" evidence="6">
    <location>
        <begin position="2"/>
        <end position="35"/>
    </location>
</feature>
<dbReference type="SMART" id="SM00727">
    <property type="entry name" value="STI1"/>
    <property type="match status" value="1"/>
</dbReference>
<keyword evidence="10" id="KW-1185">Reference proteome</keyword>
<dbReference type="InterPro" id="IPR041243">
    <property type="entry name" value="STI1/HOP_DP"/>
</dbReference>
<dbReference type="InterPro" id="IPR019734">
    <property type="entry name" value="TPR_rpt"/>
</dbReference>
<evidence type="ECO:0000256" key="4">
    <source>
        <dbReference type="ARBA" id="ARBA00022803"/>
    </source>
</evidence>
<dbReference type="InterPro" id="IPR006636">
    <property type="entry name" value="STI1_HS-bd"/>
</dbReference>
<dbReference type="SMART" id="SM00028">
    <property type="entry name" value="TPR"/>
    <property type="match status" value="9"/>
</dbReference>
<evidence type="ECO:0000313" key="10">
    <source>
        <dbReference type="Proteomes" id="UP000823388"/>
    </source>
</evidence>
<sequence>MADEAKAKGNAAFSAGRFEEAARHFSDAIALAPGNHVLYSNRSAALASLHRYSDALADAQKTVELKPDWAKGYSRLGAAHLGLGDAASAVAAYEKGLALDPTNEGLKAGLEDARKAAAAPPRRGPSGPDAIGQMFQGPELWSKIAADPTTRAYLDQPNFMQMLREVQRNPSSLNMYLSDPRMMQVLSLMLNIKIQRPEASEPSQSTPPPPPQQQQTTPPETKAREVEPEPEPEPMDLTDEEKERKERKAAAQKEKEAGNAAYKKKDFETAIQHYTKALELDDEDISYLTNRAAVYIEMGKYDECIKDCDQAVERGRELRADFKMISRALTRKGTALVKLAKSSKDFDIAIETFQKALTEHRNPDTLKKLNEAEKAKKELEQQEYYDPKLADEEREKGNEFFKQQKYPEAIKHYTEALRRNPKDPRVYSNRAACYTKLGAMPEGLKDAEKCLELDPTFSKGYTRKGAIQFFMKEYDKAMETYQAGLKHDPNNQELLDGVRRCIEQINKANRGEISQDELQERQNKAMQDPEIQNPGVLQKIQKLVSAGIVQMR</sequence>
<evidence type="ECO:0000256" key="3">
    <source>
        <dbReference type="ARBA" id="ARBA00022737"/>
    </source>
</evidence>
<evidence type="ECO:0000256" key="2">
    <source>
        <dbReference type="ARBA" id="ARBA00022490"/>
    </source>
</evidence>
<dbReference type="Pfam" id="PF13414">
    <property type="entry name" value="TPR_11"/>
    <property type="match status" value="2"/>
</dbReference>
<dbReference type="GO" id="GO:0005737">
    <property type="term" value="C:cytoplasm"/>
    <property type="evidence" value="ECO:0007669"/>
    <property type="project" value="UniProtKB-SubCell"/>
</dbReference>
<reference evidence="9" key="1">
    <citation type="submission" date="2020-05" db="EMBL/GenBank/DDBJ databases">
        <title>WGS assembly of Panicum virgatum.</title>
        <authorList>
            <person name="Lovell J.T."/>
            <person name="Jenkins J."/>
            <person name="Shu S."/>
            <person name="Juenger T.E."/>
            <person name="Schmutz J."/>
        </authorList>
    </citation>
    <scope>NUCLEOTIDE SEQUENCE</scope>
    <source>
        <strain evidence="9">AP13</strain>
    </source>
</reference>
<dbReference type="EMBL" id="CM029037">
    <property type="protein sequence ID" value="KAG2660197.1"/>
    <property type="molecule type" value="Genomic_DNA"/>
</dbReference>
<comment type="subcellular location">
    <subcellularLocation>
        <location evidence="1">Cytoplasm</location>
    </subcellularLocation>
</comment>
<organism evidence="9 10">
    <name type="scientific">Panicum virgatum</name>
    <name type="common">Blackwell switchgrass</name>
    <dbReference type="NCBI Taxonomy" id="38727"/>
    <lineage>
        <taxon>Eukaryota</taxon>
        <taxon>Viridiplantae</taxon>
        <taxon>Streptophyta</taxon>
        <taxon>Embryophyta</taxon>
        <taxon>Tracheophyta</taxon>
        <taxon>Spermatophyta</taxon>
        <taxon>Magnoliopsida</taxon>
        <taxon>Liliopsida</taxon>
        <taxon>Poales</taxon>
        <taxon>Poaceae</taxon>
        <taxon>PACMAD clade</taxon>
        <taxon>Panicoideae</taxon>
        <taxon>Panicodae</taxon>
        <taxon>Paniceae</taxon>
        <taxon>Panicinae</taxon>
        <taxon>Panicum</taxon>
        <taxon>Panicum sect. Hiantes</taxon>
    </lineage>
</organism>
<feature type="compositionally biased region" description="Acidic residues" evidence="7">
    <location>
        <begin position="228"/>
        <end position="240"/>
    </location>
</feature>
<accession>A0A8T0XL44</accession>
<dbReference type="PANTHER" id="PTHR22904:SF533">
    <property type="entry name" value="HSP70-HSP90 ORGANIZING PROTEIN 3"/>
    <property type="match status" value="1"/>
</dbReference>
<dbReference type="Gene3D" id="1.25.40.10">
    <property type="entry name" value="Tetratricopeptide repeat domain"/>
    <property type="match status" value="3"/>
</dbReference>
<dbReference type="FunFam" id="1.10.260.100:FF:000004">
    <property type="entry name" value="Putative stress-induced-phosphoprotein 1"/>
    <property type="match status" value="1"/>
</dbReference>
<dbReference type="Gene3D" id="1.10.260.100">
    <property type="match status" value="1"/>
</dbReference>
<keyword evidence="4 6" id="KW-0802">TPR repeat</keyword>
<evidence type="ECO:0000256" key="6">
    <source>
        <dbReference type="PROSITE-ProRule" id="PRU00339"/>
    </source>
</evidence>
<dbReference type="InterPro" id="IPR013105">
    <property type="entry name" value="TPR_2"/>
</dbReference>
<dbReference type="PROSITE" id="PS50005">
    <property type="entry name" value="TPR"/>
    <property type="match status" value="6"/>
</dbReference>
<dbReference type="AlphaFoldDB" id="A0A8T0XL44"/>